<protein>
    <submittedName>
        <fullName evidence="2">STAS domain-containing protein</fullName>
    </submittedName>
</protein>
<dbReference type="RefSeq" id="WP_233725817.1">
    <property type="nucleotide sequence ID" value="NZ_JAJVCN010000001.1"/>
</dbReference>
<gene>
    <name evidence="2" type="ORF">LWC34_15810</name>
</gene>
<dbReference type="Proteomes" id="UP001521150">
    <property type="component" value="Unassembled WGS sequence"/>
</dbReference>
<sequence length="108" mass="11266">MNEAGDGLTHSPSVLSLRGEVDVATGQHFATQLSAALTTCGGVLFVDLLKISFLGSAGLAALIRFQDEAALRGVEVRLVCGPASRRTIELTGLAQRFTLVDTVPAGNR</sequence>
<dbReference type="CDD" id="cd07043">
    <property type="entry name" value="STAS_anti-anti-sigma_factors"/>
    <property type="match status" value="1"/>
</dbReference>
<name>A0ABS8Z8S2_9PSEU</name>
<dbReference type="PANTHER" id="PTHR33495:SF2">
    <property type="entry name" value="ANTI-SIGMA FACTOR ANTAGONIST TM_1081-RELATED"/>
    <property type="match status" value="1"/>
</dbReference>
<evidence type="ECO:0000313" key="2">
    <source>
        <dbReference type="EMBL" id="MCE7004290.1"/>
    </source>
</evidence>
<comment type="caution">
    <text evidence="2">The sequence shown here is derived from an EMBL/GenBank/DDBJ whole genome shotgun (WGS) entry which is preliminary data.</text>
</comment>
<accession>A0ABS8Z8S2</accession>
<feature type="domain" description="STAS" evidence="1">
    <location>
        <begin position="14"/>
        <end position="79"/>
    </location>
</feature>
<dbReference type="SUPFAM" id="SSF52091">
    <property type="entry name" value="SpoIIaa-like"/>
    <property type="match status" value="1"/>
</dbReference>
<dbReference type="InterPro" id="IPR002645">
    <property type="entry name" value="STAS_dom"/>
</dbReference>
<organism evidence="2 3">
    <name type="scientific">Kibdelosporangium philippinense</name>
    <dbReference type="NCBI Taxonomy" id="211113"/>
    <lineage>
        <taxon>Bacteria</taxon>
        <taxon>Bacillati</taxon>
        <taxon>Actinomycetota</taxon>
        <taxon>Actinomycetes</taxon>
        <taxon>Pseudonocardiales</taxon>
        <taxon>Pseudonocardiaceae</taxon>
        <taxon>Kibdelosporangium</taxon>
    </lineage>
</organism>
<dbReference type="InterPro" id="IPR036513">
    <property type="entry name" value="STAS_dom_sf"/>
</dbReference>
<dbReference type="PANTHER" id="PTHR33495">
    <property type="entry name" value="ANTI-SIGMA FACTOR ANTAGONIST TM_1081-RELATED-RELATED"/>
    <property type="match status" value="1"/>
</dbReference>
<dbReference type="Gene3D" id="3.30.750.24">
    <property type="entry name" value="STAS domain"/>
    <property type="match status" value="1"/>
</dbReference>
<dbReference type="PROSITE" id="PS50801">
    <property type="entry name" value="STAS"/>
    <property type="match status" value="1"/>
</dbReference>
<dbReference type="EMBL" id="JAJVCN010000001">
    <property type="protein sequence ID" value="MCE7004290.1"/>
    <property type="molecule type" value="Genomic_DNA"/>
</dbReference>
<proteinExistence type="predicted"/>
<evidence type="ECO:0000259" key="1">
    <source>
        <dbReference type="PROSITE" id="PS50801"/>
    </source>
</evidence>
<evidence type="ECO:0000313" key="3">
    <source>
        <dbReference type="Proteomes" id="UP001521150"/>
    </source>
</evidence>
<reference evidence="2 3" key="1">
    <citation type="submission" date="2021-12" db="EMBL/GenBank/DDBJ databases">
        <title>Genome sequence of Kibdelosporangium philippinense ATCC 49844.</title>
        <authorList>
            <person name="Fedorov E.A."/>
            <person name="Omeragic M."/>
            <person name="Shalygina K.F."/>
            <person name="Maclea K.S."/>
        </authorList>
    </citation>
    <scope>NUCLEOTIDE SEQUENCE [LARGE SCALE GENOMIC DNA]</scope>
    <source>
        <strain evidence="2 3">ATCC 49844</strain>
    </source>
</reference>
<dbReference type="Pfam" id="PF01740">
    <property type="entry name" value="STAS"/>
    <property type="match status" value="1"/>
</dbReference>
<keyword evidence="3" id="KW-1185">Reference proteome</keyword>